<organism evidence="3">
    <name type="scientific">marine sediment metagenome</name>
    <dbReference type="NCBI Taxonomy" id="412755"/>
    <lineage>
        <taxon>unclassified sequences</taxon>
        <taxon>metagenomes</taxon>
        <taxon>ecological metagenomes</taxon>
    </lineage>
</organism>
<dbReference type="SUPFAM" id="SSF50494">
    <property type="entry name" value="Trypsin-like serine proteases"/>
    <property type="match status" value="1"/>
</dbReference>
<dbReference type="AlphaFoldDB" id="X1V2K9"/>
<dbReference type="InterPro" id="IPR051201">
    <property type="entry name" value="Chloro_Bact_Ser_Proteases"/>
</dbReference>
<name>X1V2K9_9ZZZZ</name>
<protein>
    <recommendedName>
        <fullName evidence="4">Trypsin-like serine protease</fullName>
    </recommendedName>
</protein>
<dbReference type="PANTHER" id="PTHR43343:SF3">
    <property type="entry name" value="PROTEASE DO-LIKE 8, CHLOROPLASTIC"/>
    <property type="match status" value="1"/>
</dbReference>
<keyword evidence="1" id="KW-0645">Protease</keyword>
<reference evidence="3" key="1">
    <citation type="journal article" date="2014" name="Front. Microbiol.">
        <title>High frequency of phylogenetically diverse reductive dehalogenase-homologous genes in deep subseafloor sedimentary metagenomes.</title>
        <authorList>
            <person name="Kawai M."/>
            <person name="Futagami T."/>
            <person name="Toyoda A."/>
            <person name="Takaki Y."/>
            <person name="Nishi S."/>
            <person name="Hori S."/>
            <person name="Arai W."/>
            <person name="Tsubouchi T."/>
            <person name="Morono Y."/>
            <person name="Uchiyama I."/>
            <person name="Ito T."/>
            <person name="Fujiyama A."/>
            <person name="Inagaki F."/>
            <person name="Takami H."/>
        </authorList>
    </citation>
    <scope>NUCLEOTIDE SEQUENCE</scope>
    <source>
        <strain evidence="3">Expedition CK06-06</strain>
    </source>
</reference>
<evidence type="ECO:0000313" key="3">
    <source>
        <dbReference type="EMBL" id="GAJ10042.1"/>
    </source>
</evidence>
<feature type="non-terminal residue" evidence="3">
    <location>
        <position position="229"/>
    </location>
</feature>
<dbReference type="GO" id="GO:0006508">
    <property type="term" value="P:proteolysis"/>
    <property type="evidence" value="ECO:0007669"/>
    <property type="project" value="UniProtKB-KW"/>
</dbReference>
<evidence type="ECO:0008006" key="4">
    <source>
        <dbReference type="Google" id="ProtNLM"/>
    </source>
</evidence>
<evidence type="ECO:0000256" key="1">
    <source>
        <dbReference type="ARBA" id="ARBA00022670"/>
    </source>
</evidence>
<dbReference type="Gene3D" id="2.40.10.120">
    <property type="match status" value="1"/>
</dbReference>
<dbReference type="InterPro" id="IPR001940">
    <property type="entry name" value="Peptidase_S1C"/>
</dbReference>
<keyword evidence="2" id="KW-0378">Hydrolase</keyword>
<dbReference type="Pfam" id="PF13365">
    <property type="entry name" value="Trypsin_2"/>
    <property type="match status" value="1"/>
</dbReference>
<comment type="caution">
    <text evidence="3">The sequence shown here is derived from an EMBL/GenBank/DDBJ whole genome shotgun (WGS) entry which is preliminary data.</text>
</comment>
<feature type="non-terminal residue" evidence="3">
    <location>
        <position position="1"/>
    </location>
</feature>
<gene>
    <name evidence="3" type="ORF">S12H4_54413</name>
</gene>
<dbReference type="EMBL" id="BARW01034781">
    <property type="protein sequence ID" value="GAJ10042.1"/>
    <property type="molecule type" value="Genomic_DNA"/>
</dbReference>
<dbReference type="PANTHER" id="PTHR43343">
    <property type="entry name" value="PEPTIDASE S12"/>
    <property type="match status" value="1"/>
</dbReference>
<dbReference type="GO" id="GO:0004252">
    <property type="term" value="F:serine-type endopeptidase activity"/>
    <property type="evidence" value="ECO:0007669"/>
    <property type="project" value="InterPro"/>
</dbReference>
<proteinExistence type="predicted"/>
<evidence type="ECO:0000256" key="2">
    <source>
        <dbReference type="ARBA" id="ARBA00022801"/>
    </source>
</evidence>
<dbReference type="InterPro" id="IPR009003">
    <property type="entry name" value="Peptidase_S1_PA"/>
</dbReference>
<dbReference type="PRINTS" id="PR00834">
    <property type="entry name" value="PROTEASES2C"/>
</dbReference>
<accession>X1V2K9</accession>
<sequence length="229" mass="23982">AQPIPTTSPLSEALGRALLATVQIIVPVDGERRSSAGSGSVLTEKGHILTNFHVVGDPDTGLLYNRRGLIYVAVSPPNLRDPPQVEYVAELMQGDQLMDLALIKIIARQDGRDLPVNLSLTTMPVGDSNTVDIGDELSIIGFPDLGGATVTFTKGSVSGFLTDEGWIKTDAEINPGNSGGAAINREGQLVGIPSAAATEVVWVPGKIGLVRPVNLARPLTELALMDAGE</sequence>